<keyword evidence="1" id="KW-0812">Transmembrane</keyword>
<dbReference type="PANTHER" id="PTHR46157:SF2">
    <property type="entry name" value="K(+) EFFLUX ANTIPORTER 1, CHLOROPLASTIC-RELATED"/>
    <property type="match status" value="1"/>
</dbReference>
<dbReference type="PANTHER" id="PTHR46157">
    <property type="entry name" value="K(+) EFFLUX ANTIPORTER 3, CHLOROPLASTIC"/>
    <property type="match status" value="1"/>
</dbReference>
<organism evidence="3 4">
    <name type="scientific">Camellia sinensis var. sinensis</name>
    <name type="common">China tea</name>
    <dbReference type="NCBI Taxonomy" id="542762"/>
    <lineage>
        <taxon>Eukaryota</taxon>
        <taxon>Viridiplantae</taxon>
        <taxon>Streptophyta</taxon>
        <taxon>Embryophyta</taxon>
        <taxon>Tracheophyta</taxon>
        <taxon>Spermatophyta</taxon>
        <taxon>Magnoliopsida</taxon>
        <taxon>eudicotyledons</taxon>
        <taxon>Gunneridae</taxon>
        <taxon>Pentapetalae</taxon>
        <taxon>asterids</taxon>
        <taxon>Ericales</taxon>
        <taxon>Theaceae</taxon>
        <taxon>Camellia</taxon>
    </lineage>
</organism>
<proteinExistence type="predicted"/>
<reference evidence="3 4" key="1">
    <citation type="journal article" date="2018" name="Proc. Natl. Acad. Sci. U.S.A.">
        <title>Draft genome sequence of Camellia sinensis var. sinensis provides insights into the evolution of the tea genome and tea quality.</title>
        <authorList>
            <person name="Wei C."/>
            <person name="Yang H."/>
            <person name="Wang S."/>
            <person name="Zhao J."/>
            <person name="Liu C."/>
            <person name="Gao L."/>
            <person name="Xia E."/>
            <person name="Lu Y."/>
            <person name="Tai Y."/>
            <person name="She G."/>
            <person name="Sun J."/>
            <person name="Cao H."/>
            <person name="Tong W."/>
            <person name="Gao Q."/>
            <person name="Li Y."/>
            <person name="Deng W."/>
            <person name="Jiang X."/>
            <person name="Wang W."/>
            <person name="Chen Q."/>
            <person name="Zhang S."/>
            <person name="Li H."/>
            <person name="Wu J."/>
            <person name="Wang P."/>
            <person name="Li P."/>
            <person name="Shi C."/>
            <person name="Zheng F."/>
            <person name="Jian J."/>
            <person name="Huang B."/>
            <person name="Shan D."/>
            <person name="Shi M."/>
            <person name="Fang C."/>
            <person name="Yue Y."/>
            <person name="Li F."/>
            <person name="Li D."/>
            <person name="Wei S."/>
            <person name="Han B."/>
            <person name="Jiang C."/>
            <person name="Yin Y."/>
            <person name="Xia T."/>
            <person name="Zhang Z."/>
            <person name="Bennetzen J.L."/>
            <person name="Zhao S."/>
            <person name="Wan X."/>
        </authorList>
    </citation>
    <scope>NUCLEOTIDE SEQUENCE [LARGE SCALE GENOMIC DNA]</scope>
    <source>
        <strain evidence="4">cv. Shuchazao</strain>
        <tissue evidence="3">Leaf</tissue>
    </source>
</reference>
<dbReference type="GO" id="GO:0016020">
    <property type="term" value="C:membrane"/>
    <property type="evidence" value="ECO:0007669"/>
    <property type="project" value="TreeGrafter"/>
</dbReference>
<evidence type="ECO:0000313" key="3">
    <source>
        <dbReference type="EMBL" id="THG00409.1"/>
    </source>
</evidence>
<evidence type="ECO:0000259" key="2">
    <source>
        <dbReference type="Pfam" id="PF05605"/>
    </source>
</evidence>
<dbReference type="STRING" id="542762.A0A4S4DCQ9"/>
<feature type="domain" description="Di19 zinc-binding" evidence="2">
    <location>
        <begin position="356"/>
        <end position="387"/>
    </location>
</feature>
<dbReference type="Gene3D" id="3.40.50.720">
    <property type="entry name" value="NAD(P)-binding Rossmann-like Domain"/>
    <property type="match status" value="1"/>
</dbReference>
<dbReference type="InterPro" id="IPR008598">
    <property type="entry name" value="Di19_Zn-bd"/>
</dbReference>
<sequence length="392" mass="43050">MLPSHPTQISNYSLHTLALPLIFILFVSLFSLYAISTITYITYHDLYGRLAKFASAIISLFYSFITLAITTAALHGELAGDIAVVGRLFGISIISAIRVGLLLAPGGEFAFVAFGEAVNQSSTIFEFESEMLSRYNVLSDVVFAVSCGRGVNCPHPMTDDLQDHIIICGFGRVGQVLHKVGAESACAAAITLDNPGANYRTVWALSKYFPNVKTFVCAHDVDHGLILEKAEATAVVPETLEPSLQLAAAVLAQAKLPMSEIKAIINKFRSHHLSELTELFEASGGSLGYGYSRIMSKPKSQPFDSSDDNQITEGTLYFNLDKLKFRVSFVSQRASSVHLYRLNIDDLEVEDEVRPEFPCPYCYEDYDIVSLCSHLEDEHSCESKVAVSFSLD</sequence>
<evidence type="ECO:0000256" key="1">
    <source>
        <dbReference type="SAM" id="Phobius"/>
    </source>
</evidence>
<name>A0A4S4DCQ9_CAMSN</name>
<dbReference type="EMBL" id="SDRB02011686">
    <property type="protein sequence ID" value="THG00409.1"/>
    <property type="molecule type" value="Genomic_DNA"/>
</dbReference>
<feature type="transmembrane region" description="Helical" evidence="1">
    <location>
        <begin position="82"/>
        <end position="104"/>
    </location>
</feature>
<dbReference type="Pfam" id="PF05605">
    <property type="entry name" value="zf-Di19"/>
    <property type="match status" value="1"/>
</dbReference>
<dbReference type="GO" id="GO:0009507">
    <property type="term" value="C:chloroplast"/>
    <property type="evidence" value="ECO:0007669"/>
    <property type="project" value="TreeGrafter"/>
</dbReference>
<keyword evidence="1" id="KW-1133">Transmembrane helix</keyword>
<keyword evidence="1" id="KW-0472">Membrane</keyword>
<accession>A0A4S4DCQ9</accession>
<dbReference type="SUPFAM" id="SSF51735">
    <property type="entry name" value="NAD(P)-binding Rossmann-fold domains"/>
    <property type="match status" value="1"/>
</dbReference>
<dbReference type="GO" id="GO:0015386">
    <property type="term" value="F:potassium:proton antiporter activity"/>
    <property type="evidence" value="ECO:0007669"/>
    <property type="project" value="TreeGrafter"/>
</dbReference>
<protein>
    <recommendedName>
        <fullName evidence="2">Di19 zinc-binding domain-containing protein</fullName>
    </recommendedName>
</protein>
<dbReference type="AlphaFoldDB" id="A0A4S4DCQ9"/>
<comment type="caution">
    <text evidence="3">The sequence shown here is derived from an EMBL/GenBank/DDBJ whole genome shotgun (WGS) entry which is preliminary data.</text>
</comment>
<evidence type="ECO:0000313" key="4">
    <source>
        <dbReference type="Proteomes" id="UP000306102"/>
    </source>
</evidence>
<feature type="transmembrane region" description="Helical" evidence="1">
    <location>
        <begin position="53"/>
        <end position="76"/>
    </location>
</feature>
<dbReference type="Proteomes" id="UP000306102">
    <property type="component" value="Unassembled WGS sequence"/>
</dbReference>
<dbReference type="InterPro" id="IPR036291">
    <property type="entry name" value="NAD(P)-bd_dom_sf"/>
</dbReference>
<feature type="transmembrane region" description="Helical" evidence="1">
    <location>
        <begin position="20"/>
        <end position="41"/>
    </location>
</feature>
<gene>
    <name evidence="3" type="ORF">TEA_019685</name>
</gene>
<keyword evidence="4" id="KW-1185">Reference proteome</keyword>